<sequence length="697" mass="73218">MTSVDPTPPEAPVKEAGQNLFQRFTFVWIVPIIALLTVFGIAIQNYLERGPLVEISFENASGVKPGTTEVRFRDVVVGLVEDVGFTDGLGRVLVSARLDKDVAPYVDSSAQFWVVRPQVSTQGVSGLNTVLSGVYIEGVWDDQPEGMQPRFEGLPDAPLESLGEDGLRLTLRAAGKTTLTPNAPILYRGITVGRLGKTRISPDGVAAEAEALIFKPHDRLVSSATRFWDTSGFSFSLGPSGAVLDFSSVASLVSGGVTFETMVSGGTPVERGTSFVVHPDEGTARSSIFAADDGERVTLSAVFDENVSGLAVDAPVELNGLRIGEVTALSGLVDPDVFGDNRVRLVVTLSIRPSLLGLEGEDGADTALNFIRQRVSDGLRARLATASILTGGLKVELVDVPDAPPARLESGEADVLYIPTTESDIADVSATAQGVFERINALPVEEVMEQAITLMENANNLITSDDIRAVPENLNGLLGDARGIVNSDDIQALPERLNAVVTELQATVTRLNEQDTVTRLTAAVDSASEAAEGVSSAVAGIPDLVERLNAVAAKAETVEIDTLAAEFTDLLQTTESLLASDAARQLPEKLNGALAELGAVLEQLREGGVVENATSALASASEAADTVADAGRELPDLIAQARGVLARANATLEGYEASNGIGRDARAALIEVQKAAKAVASLARAIERNPNSLLTGR</sequence>
<evidence type="ECO:0000256" key="6">
    <source>
        <dbReference type="ARBA" id="ARBA00023136"/>
    </source>
</evidence>
<name>A0A1M7HZZ3_9RHOB</name>
<feature type="domain" description="Mce/MlaD" evidence="8">
    <location>
        <begin position="301"/>
        <end position="397"/>
    </location>
</feature>
<evidence type="ECO:0000313" key="9">
    <source>
        <dbReference type="EMBL" id="SHM33697.1"/>
    </source>
</evidence>
<reference evidence="9 10" key="1">
    <citation type="submission" date="2016-11" db="EMBL/GenBank/DDBJ databases">
        <authorList>
            <person name="Jaros S."/>
            <person name="Januszkiewicz K."/>
            <person name="Wedrychowicz H."/>
        </authorList>
    </citation>
    <scope>NUCLEOTIDE SEQUENCE [LARGE SCALE GENOMIC DNA]</scope>
    <source>
        <strain evidence="9 10">DSM 29589</strain>
    </source>
</reference>
<evidence type="ECO:0000256" key="1">
    <source>
        <dbReference type="ARBA" id="ARBA00004533"/>
    </source>
</evidence>
<comment type="subcellular location">
    <subcellularLocation>
        <location evidence="1">Cell inner membrane</location>
    </subcellularLocation>
</comment>
<dbReference type="InterPro" id="IPR051800">
    <property type="entry name" value="PqiA-PqiB_transport"/>
</dbReference>
<dbReference type="STRING" id="337701.SAMN05444398_11427"/>
<evidence type="ECO:0000256" key="4">
    <source>
        <dbReference type="ARBA" id="ARBA00022692"/>
    </source>
</evidence>
<gene>
    <name evidence="9" type="ORF">SAMN05444398_11427</name>
</gene>
<dbReference type="EMBL" id="FRBR01000014">
    <property type="protein sequence ID" value="SHM33697.1"/>
    <property type="molecule type" value="Genomic_DNA"/>
</dbReference>
<evidence type="ECO:0000256" key="2">
    <source>
        <dbReference type="ARBA" id="ARBA00022475"/>
    </source>
</evidence>
<evidence type="ECO:0000259" key="8">
    <source>
        <dbReference type="Pfam" id="PF02470"/>
    </source>
</evidence>
<dbReference type="Proteomes" id="UP000183974">
    <property type="component" value="Unassembled WGS sequence"/>
</dbReference>
<dbReference type="PANTHER" id="PTHR30462:SF2">
    <property type="entry name" value="INTERMEMBRANE TRANSPORT PROTEIN PQIB"/>
    <property type="match status" value="1"/>
</dbReference>
<accession>A0A1M7HZZ3</accession>
<evidence type="ECO:0000256" key="5">
    <source>
        <dbReference type="ARBA" id="ARBA00022989"/>
    </source>
</evidence>
<feature type="domain" description="Mce/MlaD" evidence="8">
    <location>
        <begin position="50"/>
        <end position="137"/>
    </location>
</feature>
<proteinExistence type="predicted"/>
<keyword evidence="5 7" id="KW-1133">Transmembrane helix</keyword>
<dbReference type="PANTHER" id="PTHR30462">
    <property type="entry name" value="INTERMEMBRANE TRANSPORT PROTEIN PQIB-RELATED"/>
    <property type="match status" value="1"/>
</dbReference>
<keyword evidence="10" id="KW-1185">Reference proteome</keyword>
<dbReference type="AlphaFoldDB" id="A0A1M7HZZ3"/>
<dbReference type="RefSeq" id="WP_073036659.1">
    <property type="nucleotide sequence ID" value="NZ_BMLR01000014.1"/>
</dbReference>
<dbReference type="InterPro" id="IPR003399">
    <property type="entry name" value="Mce/MlaD"/>
</dbReference>
<keyword evidence="6 7" id="KW-0472">Membrane</keyword>
<feature type="domain" description="Mce/MlaD" evidence="8">
    <location>
        <begin position="167"/>
        <end position="248"/>
    </location>
</feature>
<organism evidence="9 10">
    <name type="scientific">Roseovarius pacificus</name>
    <dbReference type="NCBI Taxonomy" id="337701"/>
    <lineage>
        <taxon>Bacteria</taxon>
        <taxon>Pseudomonadati</taxon>
        <taxon>Pseudomonadota</taxon>
        <taxon>Alphaproteobacteria</taxon>
        <taxon>Rhodobacterales</taxon>
        <taxon>Roseobacteraceae</taxon>
        <taxon>Roseovarius</taxon>
    </lineage>
</organism>
<evidence type="ECO:0000256" key="7">
    <source>
        <dbReference type="SAM" id="Phobius"/>
    </source>
</evidence>
<dbReference type="OrthoDB" id="9806984at2"/>
<keyword evidence="3" id="KW-0997">Cell inner membrane</keyword>
<feature type="transmembrane region" description="Helical" evidence="7">
    <location>
        <begin position="20"/>
        <end position="43"/>
    </location>
</feature>
<evidence type="ECO:0000313" key="10">
    <source>
        <dbReference type="Proteomes" id="UP000183974"/>
    </source>
</evidence>
<protein>
    <submittedName>
        <fullName evidence="9">Paraquat-inducible protein B</fullName>
    </submittedName>
</protein>
<dbReference type="GO" id="GO:0005886">
    <property type="term" value="C:plasma membrane"/>
    <property type="evidence" value="ECO:0007669"/>
    <property type="project" value="UniProtKB-SubCell"/>
</dbReference>
<evidence type="ECO:0000256" key="3">
    <source>
        <dbReference type="ARBA" id="ARBA00022519"/>
    </source>
</evidence>
<keyword evidence="2" id="KW-1003">Cell membrane</keyword>
<keyword evidence="4 7" id="KW-0812">Transmembrane</keyword>
<dbReference type="Pfam" id="PF02470">
    <property type="entry name" value="MlaD"/>
    <property type="match status" value="3"/>
</dbReference>